<evidence type="ECO:0000313" key="5">
    <source>
        <dbReference type="EMBL" id="ACP22756.1"/>
    </source>
</evidence>
<keyword evidence="1" id="KW-0805">Transcription regulation</keyword>
<dbReference type="PROSITE" id="PS50932">
    <property type="entry name" value="HTH_LACI_2"/>
    <property type="match status" value="1"/>
</dbReference>
<dbReference type="AlphaFoldDB" id="C3KRP8"/>
<dbReference type="CDD" id="cd06267">
    <property type="entry name" value="PBP1_LacI_sugar_binding-like"/>
    <property type="match status" value="1"/>
</dbReference>
<dbReference type="Gene3D" id="1.10.260.40">
    <property type="entry name" value="lambda repressor-like DNA-binding domains"/>
    <property type="match status" value="1"/>
</dbReference>
<proteinExistence type="predicted"/>
<dbReference type="PANTHER" id="PTHR30146:SF109">
    <property type="entry name" value="HTH-TYPE TRANSCRIPTIONAL REGULATOR GALS"/>
    <property type="match status" value="1"/>
</dbReference>
<dbReference type="SUPFAM" id="SSF47413">
    <property type="entry name" value="lambda repressor-like DNA-binding domains"/>
    <property type="match status" value="1"/>
</dbReference>
<dbReference type="PANTHER" id="PTHR30146">
    <property type="entry name" value="LACI-RELATED TRANSCRIPTIONAL REPRESSOR"/>
    <property type="match status" value="1"/>
</dbReference>
<accession>C3KRP8</accession>
<dbReference type="InterPro" id="IPR010982">
    <property type="entry name" value="Lambda_DNA-bd_dom_sf"/>
</dbReference>
<reference evidence="5 6" key="2">
    <citation type="journal article" date="2009" name="Appl. Environ. Microbiol.">
        <title>Rhizobium sp. strain NGR234 possesses a remarkable number of secretion systems.</title>
        <authorList>
            <person name="Schmeisser C."/>
            <person name="Liesegang H."/>
            <person name="Krysciak D."/>
            <person name="Bakkou N."/>
            <person name="Le Quere A."/>
            <person name="Wollherr A."/>
            <person name="Heinemeyer I."/>
            <person name="Morgenstern B."/>
            <person name="Pommerening-Roeser A."/>
            <person name="Flores M."/>
            <person name="Palacios R."/>
            <person name="Brenner S."/>
            <person name="Gottschalk G."/>
            <person name="Schmitz R.A."/>
            <person name="Broughton W.J."/>
            <person name="Perret X."/>
            <person name="Strittmatter A.W."/>
            <person name="Streit W.R."/>
        </authorList>
    </citation>
    <scope>NUCLEOTIDE SEQUENCE [LARGE SCALE GENOMIC DNA]</scope>
    <source>
        <strain evidence="6">NBRC 101917 / NGR234</strain>
    </source>
</reference>
<evidence type="ECO:0000259" key="4">
    <source>
        <dbReference type="PROSITE" id="PS50932"/>
    </source>
</evidence>
<dbReference type="InterPro" id="IPR046335">
    <property type="entry name" value="LacI/GalR-like_sensor"/>
</dbReference>
<dbReference type="GO" id="GO:0000976">
    <property type="term" value="F:transcription cis-regulatory region binding"/>
    <property type="evidence" value="ECO:0007669"/>
    <property type="project" value="TreeGrafter"/>
</dbReference>
<sequence length="354" mass="37692">MGRIQLVPSLAVDSGGWTSSKGYMNEIRTHSGVTLEDVAKAAGVSRSQASRALRNDPGVREDTKAHILATALKLNYTPNLAAQTLASRQSRAIGIVVGDILNPFEALLARECDQALRQTGYFAMLAVDGNVSSVRAFVDQRIAGLVLIGTPEETDDIVSASKLLPTVYVGRDLKAEGVESVSSDDTLGARLATEYLLKLGHREIAHVSGGHGAGARRREAAYRETMREGGLQPIVAAGRYNVDAGSAAADTLMARKKRPTAIFAANDLIALGVISRLAWLGYRVPDDVAVIGFDDIPLAASEPISLTTVRQKVPDMVSAAIDTVMKRLDDPAAPIRNMVVAPELIVRRSSGTEL</sequence>
<dbReference type="Pfam" id="PF00356">
    <property type="entry name" value="LacI"/>
    <property type="match status" value="1"/>
</dbReference>
<organism evidence="5 6">
    <name type="scientific">Sinorhizobium fredii (strain NBRC 101917 / NGR234)</name>
    <dbReference type="NCBI Taxonomy" id="394"/>
    <lineage>
        <taxon>Bacteria</taxon>
        <taxon>Pseudomonadati</taxon>
        <taxon>Pseudomonadota</taxon>
        <taxon>Alphaproteobacteria</taxon>
        <taxon>Hyphomicrobiales</taxon>
        <taxon>Rhizobiaceae</taxon>
        <taxon>Sinorhizobium/Ensifer group</taxon>
        <taxon>Sinorhizobium</taxon>
    </lineage>
</organism>
<gene>
    <name evidence="5" type="ordered locus">NGR_b13050</name>
</gene>
<dbReference type="InterPro" id="IPR000843">
    <property type="entry name" value="HTH_LacI"/>
</dbReference>
<dbReference type="CDD" id="cd01392">
    <property type="entry name" value="HTH_LacI"/>
    <property type="match status" value="1"/>
</dbReference>
<dbReference type="Proteomes" id="UP000001054">
    <property type="component" value="Plasmid pNGR234b"/>
</dbReference>
<feature type="domain" description="HTH lacI-type" evidence="4">
    <location>
        <begin position="33"/>
        <end position="87"/>
    </location>
</feature>
<keyword evidence="3" id="KW-0804">Transcription</keyword>
<dbReference type="PATRIC" id="fig|394.7.peg.1713"/>
<keyword evidence="6" id="KW-1185">Reference proteome</keyword>
<evidence type="ECO:0000256" key="2">
    <source>
        <dbReference type="ARBA" id="ARBA00023125"/>
    </source>
</evidence>
<dbReference type="InterPro" id="IPR028082">
    <property type="entry name" value="Peripla_BP_I"/>
</dbReference>
<keyword evidence="5" id="KW-0614">Plasmid</keyword>
<reference evidence="6" key="1">
    <citation type="journal article" date="2004" name="J. Bacteriol.">
        <title>An evolutionary hot spot: the pNGR234b replicon of Rhizobium sp. strain NGR234.</title>
        <authorList>
            <person name="Streit W.R."/>
            <person name="Schmitz R.A."/>
            <person name="Perret X."/>
            <person name="Staehelin C."/>
            <person name="Deakin W.J."/>
            <person name="Raasch C."/>
            <person name="Liesegang H."/>
            <person name="Broughton W.J."/>
        </authorList>
    </citation>
    <scope>NUCLEOTIDE SEQUENCE [LARGE SCALE GENOMIC DNA]</scope>
    <source>
        <strain evidence="6">NBRC 101917 / NGR234</strain>
    </source>
</reference>
<dbReference type="OrthoDB" id="7946617at2"/>
<dbReference type="SMART" id="SM00354">
    <property type="entry name" value="HTH_LACI"/>
    <property type="match status" value="1"/>
</dbReference>
<dbReference type="KEGG" id="rhi:NGR_b13050"/>
<evidence type="ECO:0000256" key="3">
    <source>
        <dbReference type="ARBA" id="ARBA00023163"/>
    </source>
</evidence>
<dbReference type="SUPFAM" id="SSF53822">
    <property type="entry name" value="Periplasmic binding protein-like I"/>
    <property type="match status" value="1"/>
</dbReference>
<evidence type="ECO:0000256" key="1">
    <source>
        <dbReference type="ARBA" id="ARBA00023015"/>
    </source>
</evidence>
<dbReference type="Pfam" id="PF13377">
    <property type="entry name" value="Peripla_BP_3"/>
    <property type="match status" value="1"/>
</dbReference>
<dbReference type="Gene3D" id="3.40.50.2300">
    <property type="match status" value="2"/>
</dbReference>
<dbReference type="EMBL" id="CP000874">
    <property type="protein sequence ID" value="ACP22756.1"/>
    <property type="molecule type" value="Genomic_DNA"/>
</dbReference>
<dbReference type="GO" id="GO:0003700">
    <property type="term" value="F:DNA-binding transcription factor activity"/>
    <property type="evidence" value="ECO:0007669"/>
    <property type="project" value="TreeGrafter"/>
</dbReference>
<keyword evidence="2" id="KW-0238">DNA-binding</keyword>
<geneLocation type="plasmid" evidence="6">
    <name>sym pNGR234b</name>
</geneLocation>
<dbReference type="HOGENOM" id="CLU_037628_6_1_5"/>
<evidence type="ECO:0000313" key="6">
    <source>
        <dbReference type="Proteomes" id="UP000001054"/>
    </source>
</evidence>
<name>C3KRP8_SINFN</name>
<protein>
    <submittedName>
        <fullName evidence="5">Transcriptional regulator, LacI family</fullName>
    </submittedName>
</protein>